<comment type="similarity">
    <text evidence="1">Belongs to the LysR transcriptional regulatory family.</text>
</comment>
<dbReference type="GO" id="GO:0003677">
    <property type="term" value="F:DNA binding"/>
    <property type="evidence" value="ECO:0007669"/>
    <property type="project" value="UniProtKB-KW"/>
</dbReference>
<dbReference type="GO" id="GO:0005829">
    <property type="term" value="C:cytosol"/>
    <property type="evidence" value="ECO:0007669"/>
    <property type="project" value="TreeGrafter"/>
</dbReference>
<dbReference type="InterPro" id="IPR000847">
    <property type="entry name" value="LysR_HTH_N"/>
</dbReference>
<name>A0A4P8J5U7_9BURK</name>
<dbReference type="KEGG" id="tvl:FAZ95_35710"/>
<dbReference type="OrthoDB" id="9808620at2"/>
<feature type="domain" description="HTH lysR-type" evidence="5">
    <location>
        <begin position="11"/>
        <end position="68"/>
    </location>
</feature>
<reference evidence="6 7" key="1">
    <citation type="submission" date="2019-05" db="EMBL/GenBank/DDBJ databases">
        <title>Burkholderia sp. DHOD12, isolated from subtropical forest soil.</title>
        <authorList>
            <person name="Gao Z.-H."/>
            <person name="Qiu L.-H."/>
        </authorList>
    </citation>
    <scope>NUCLEOTIDE SEQUENCE [LARGE SCALE GENOMIC DNA]</scope>
    <source>
        <strain evidence="6 7">DHOD12</strain>
    </source>
</reference>
<dbReference type="RefSeq" id="WP_137337077.1">
    <property type="nucleotide sequence ID" value="NZ_CP040078.1"/>
</dbReference>
<evidence type="ECO:0000256" key="4">
    <source>
        <dbReference type="ARBA" id="ARBA00023163"/>
    </source>
</evidence>
<proteinExistence type="inferred from homology"/>
<dbReference type="InterPro" id="IPR036388">
    <property type="entry name" value="WH-like_DNA-bd_sf"/>
</dbReference>
<dbReference type="InterPro" id="IPR005119">
    <property type="entry name" value="LysR_subst-bd"/>
</dbReference>
<dbReference type="SUPFAM" id="SSF53850">
    <property type="entry name" value="Periplasmic binding protein-like II"/>
    <property type="match status" value="1"/>
</dbReference>
<dbReference type="Proteomes" id="UP000298656">
    <property type="component" value="Chromosome 2"/>
</dbReference>
<dbReference type="InterPro" id="IPR036390">
    <property type="entry name" value="WH_DNA-bd_sf"/>
</dbReference>
<keyword evidence="4" id="KW-0804">Transcription</keyword>
<dbReference type="AlphaFoldDB" id="A0A4P8J5U7"/>
<organism evidence="6 7">
    <name type="scientific">Trinickia violacea</name>
    <dbReference type="NCBI Taxonomy" id="2571746"/>
    <lineage>
        <taxon>Bacteria</taxon>
        <taxon>Pseudomonadati</taxon>
        <taxon>Pseudomonadota</taxon>
        <taxon>Betaproteobacteria</taxon>
        <taxon>Burkholderiales</taxon>
        <taxon>Burkholderiaceae</taxon>
        <taxon>Trinickia</taxon>
    </lineage>
</organism>
<evidence type="ECO:0000313" key="7">
    <source>
        <dbReference type="Proteomes" id="UP000298656"/>
    </source>
</evidence>
<accession>A0A4P8J5U7</accession>
<dbReference type="Pfam" id="PF00126">
    <property type="entry name" value="HTH_1"/>
    <property type="match status" value="1"/>
</dbReference>
<evidence type="ECO:0000313" key="6">
    <source>
        <dbReference type="EMBL" id="QCP54309.1"/>
    </source>
</evidence>
<evidence type="ECO:0000259" key="5">
    <source>
        <dbReference type="PROSITE" id="PS50931"/>
    </source>
</evidence>
<dbReference type="PROSITE" id="PS50931">
    <property type="entry name" value="HTH_LYSR"/>
    <property type="match status" value="1"/>
</dbReference>
<sequence length="319" mass="35241">MKQLPKSLSALNLRLLQTFLLVGKQSSFRIAAEKAYRSPSAVSAQIRQLEEQLGVALFHRTTRNVRLTEEGEQLLECAQRALLEVESGLRRIQESADVKRGRVALSCSPTIAETRLARVLAAFEKDYPGIEVSVRELTSSALFESVRKREVDFGIGPAIDTVEFEFDPVLDDPLYALVPKRFISTTKSTIPLAALTNMPLLMLNSATALRGMVDAAMRERNLSFSTRYEFAQAQTLISMASAGLGAAMLPKVVLPVTIHPSTYALRITSPTLTRQVSVITLRGQKLSPASLRLVELLRQLIPNADERRQVPSRGGRLDI</sequence>
<keyword evidence="3" id="KW-0238">DNA-binding</keyword>
<evidence type="ECO:0000256" key="1">
    <source>
        <dbReference type="ARBA" id="ARBA00009437"/>
    </source>
</evidence>
<gene>
    <name evidence="6" type="ORF">FAZ95_35710</name>
</gene>
<dbReference type="EMBL" id="CP040078">
    <property type="protein sequence ID" value="QCP54309.1"/>
    <property type="molecule type" value="Genomic_DNA"/>
</dbReference>
<keyword evidence="2" id="KW-0805">Transcription regulation</keyword>
<keyword evidence="7" id="KW-1185">Reference proteome</keyword>
<dbReference type="Gene3D" id="1.10.10.10">
    <property type="entry name" value="Winged helix-like DNA-binding domain superfamily/Winged helix DNA-binding domain"/>
    <property type="match status" value="1"/>
</dbReference>
<evidence type="ECO:0000256" key="2">
    <source>
        <dbReference type="ARBA" id="ARBA00023015"/>
    </source>
</evidence>
<dbReference type="CDD" id="cd08440">
    <property type="entry name" value="PBP2_LTTR_like_4"/>
    <property type="match status" value="1"/>
</dbReference>
<dbReference type="PANTHER" id="PTHR30419">
    <property type="entry name" value="HTH-TYPE TRANSCRIPTIONAL REGULATOR YBHD"/>
    <property type="match status" value="1"/>
</dbReference>
<evidence type="ECO:0000256" key="3">
    <source>
        <dbReference type="ARBA" id="ARBA00023125"/>
    </source>
</evidence>
<protein>
    <submittedName>
        <fullName evidence="6">LysR family transcriptional regulator</fullName>
    </submittedName>
</protein>
<dbReference type="FunFam" id="1.10.10.10:FF:000001">
    <property type="entry name" value="LysR family transcriptional regulator"/>
    <property type="match status" value="1"/>
</dbReference>
<dbReference type="Pfam" id="PF03466">
    <property type="entry name" value="LysR_substrate"/>
    <property type="match status" value="1"/>
</dbReference>
<dbReference type="GO" id="GO:0003700">
    <property type="term" value="F:DNA-binding transcription factor activity"/>
    <property type="evidence" value="ECO:0007669"/>
    <property type="project" value="InterPro"/>
</dbReference>
<dbReference type="PANTHER" id="PTHR30419:SF8">
    <property type="entry name" value="NITROGEN ASSIMILATION TRANSCRIPTIONAL ACTIVATOR-RELATED"/>
    <property type="match status" value="1"/>
</dbReference>
<dbReference type="InterPro" id="IPR050950">
    <property type="entry name" value="HTH-type_LysR_regulators"/>
</dbReference>
<dbReference type="Gene3D" id="3.40.190.10">
    <property type="entry name" value="Periplasmic binding protein-like II"/>
    <property type="match status" value="2"/>
</dbReference>
<dbReference type="SUPFAM" id="SSF46785">
    <property type="entry name" value="Winged helix' DNA-binding domain"/>
    <property type="match status" value="1"/>
</dbReference>